<organism evidence="2 3">
    <name type="scientific">Pedobacter fastidiosus</name>
    <dbReference type="NCBI Taxonomy" id="2765361"/>
    <lineage>
        <taxon>Bacteria</taxon>
        <taxon>Pseudomonadati</taxon>
        <taxon>Bacteroidota</taxon>
        <taxon>Sphingobacteriia</taxon>
        <taxon>Sphingobacteriales</taxon>
        <taxon>Sphingobacteriaceae</taxon>
        <taxon>Pedobacter</taxon>
    </lineage>
</organism>
<comment type="caution">
    <text evidence="2">The sequence shown here is derived from an EMBL/GenBank/DDBJ whole genome shotgun (WGS) entry which is preliminary data.</text>
</comment>
<dbReference type="RefSeq" id="WP_187072349.1">
    <property type="nucleotide sequence ID" value="NZ_JACRYL010000014.1"/>
</dbReference>
<gene>
    <name evidence="2" type="ORF">H7U22_15955</name>
</gene>
<evidence type="ECO:0000313" key="2">
    <source>
        <dbReference type="EMBL" id="MBC6111917.1"/>
    </source>
</evidence>
<accession>A0ABR7KV29</accession>
<keyword evidence="1" id="KW-1133">Transmembrane helix</keyword>
<sequence length="200" mass="22882">MKIWVNKVNEGDRIIAIDKSIIYKGNPSQNELDSYVMDLNSGKIPTKKIRGIPLNYLKRISTQKGKPFINLELNGGSDFLVIKNQVKKDEILKYLRENIPNSEYSLDRESIKKAVEKPIIAMAVIWLFFIFSFILAIKMESGDEYDVSNGHSILGIVFILAHLGTMKLSILFAILFSATVIVFLKKKKRPPIFYKLERSK</sequence>
<reference evidence="2 3" key="1">
    <citation type="submission" date="2020-08" db="EMBL/GenBank/DDBJ databases">
        <authorList>
            <person name="Sun Q."/>
            <person name="Inoue M."/>
        </authorList>
    </citation>
    <scope>NUCLEOTIDE SEQUENCE [LARGE SCALE GENOMIC DNA]</scope>
    <source>
        <strain evidence="2 3">CCM 8938</strain>
    </source>
</reference>
<protein>
    <recommendedName>
        <fullName evidence="4">PH domain-containing protein</fullName>
    </recommendedName>
</protein>
<feature type="transmembrane region" description="Helical" evidence="1">
    <location>
        <begin position="118"/>
        <end position="137"/>
    </location>
</feature>
<dbReference type="EMBL" id="JACRYL010000014">
    <property type="protein sequence ID" value="MBC6111917.1"/>
    <property type="molecule type" value="Genomic_DNA"/>
</dbReference>
<name>A0ABR7KV29_9SPHI</name>
<evidence type="ECO:0000313" key="3">
    <source>
        <dbReference type="Proteomes" id="UP000652755"/>
    </source>
</evidence>
<evidence type="ECO:0000256" key="1">
    <source>
        <dbReference type="SAM" id="Phobius"/>
    </source>
</evidence>
<feature type="transmembrane region" description="Helical" evidence="1">
    <location>
        <begin position="157"/>
        <end position="184"/>
    </location>
</feature>
<proteinExistence type="predicted"/>
<keyword evidence="1" id="KW-0812">Transmembrane</keyword>
<evidence type="ECO:0008006" key="4">
    <source>
        <dbReference type="Google" id="ProtNLM"/>
    </source>
</evidence>
<keyword evidence="3" id="KW-1185">Reference proteome</keyword>
<dbReference type="Proteomes" id="UP000652755">
    <property type="component" value="Unassembled WGS sequence"/>
</dbReference>
<keyword evidence="1" id="KW-0472">Membrane</keyword>